<sequence>MNKEEYVKPIKVKKATYVDGFRVSIGFSDGKNKIVDFGPFLEKLQDSFLEKYKKPGMFKKFAVENGNLVWGEDWDLVFPVDQLYKGKIKLQ</sequence>
<dbReference type="SUPFAM" id="SSF143880">
    <property type="entry name" value="NE0471 N-terminal domain-like"/>
    <property type="match status" value="1"/>
</dbReference>
<evidence type="ECO:0000313" key="1">
    <source>
        <dbReference type="EMBL" id="NCI51566.1"/>
    </source>
</evidence>
<dbReference type="EMBL" id="JAACJS010000015">
    <property type="protein sequence ID" value="NCI51566.1"/>
    <property type="molecule type" value="Genomic_DNA"/>
</dbReference>
<dbReference type="InterPro" id="IPR018841">
    <property type="entry name" value="DUF2442"/>
</dbReference>
<reference evidence="1 2" key="1">
    <citation type="submission" date="2020-01" db="EMBL/GenBank/DDBJ databases">
        <title>Genome analysis.</title>
        <authorList>
            <person name="Wu S."/>
            <person name="Wang G."/>
        </authorList>
    </citation>
    <scope>NUCLEOTIDE SEQUENCE [LARGE SCALE GENOMIC DNA]</scope>
    <source>
        <strain evidence="1 2">SYL130</strain>
    </source>
</reference>
<dbReference type="InterPro" id="IPR036782">
    <property type="entry name" value="NE0471-like_N"/>
</dbReference>
<organism evidence="1 2">
    <name type="scientific">Sediminibacterium roseum</name>
    <dbReference type="NCBI Taxonomy" id="1978412"/>
    <lineage>
        <taxon>Bacteria</taxon>
        <taxon>Pseudomonadati</taxon>
        <taxon>Bacteroidota</taxon>
        <taxon>Chitinophagia</taxon>
        <taxon>Chitinophagales</taxon>
        <taxon>Chitinophagaceae</taxon>
        <taxon>Sediminibacterium</taxon>
    </lineage>
</organism>
<dbReference type="Proteomes" id="UP000753802">
    <property type="component" value="Unassembled WGS sequence"/>
</dbReference>
<keyword evidence="2" id="KW-1185">Reference proteome</keyword>
<evidence type="ECO:0000313" key="2">
    <source>
        <dbReference type="Proteomes" id="UP000753802"/>
    </source>
</evidence>
<name>A0ABW9ZWP8_9BACT</name>
<dbReference type="Pfam" id="PF10387">
    <property type="entry name" value="DUF2442"/>
    <property type="match status" value="1"/>
</dbReference>
<accession>A0ABW9ZWP8</accession>
<proteinExistence type="predicted"/>
<dbReference type="RefSeq" id="WP_161819846.1">
    <property type="nucleotide sequence ID" value="NZ_JAACJS010000015.1"/>
</dbReference>
<dbReference type="Gene3D" id="3.30.2020.10">
    <property type="entry name" value="NE0471-like N-terminal domain"/>
    <property type="match status" value="1"/>
</dbReference>
<comment type="caution">
    <text evidence="1">The sequence shown here is derived from an EMBL/GenBank/DDBJ whole genome shotgun (WGS) entry which is preliminary data.</text>
</comment>
<gene>
    <name evidence="1" type="ORF">GWC95_16675</name>
</gene>
<protein>
    <submittedName>
        <fullName evidence="1">DUF2442 domain-containing protein</fullName>
    </submittedName>
</protein>